<sequence>MWFWIRYILLALLLIGAAIYFLLNGTSSLNYQQTTNAAAEGLSRFYASIRDRITVNKDNDKFVIELEKPDLSLDRALNQRSFVVEPMPLNWSGEVGPRRFQRDSTLRTVLTQYANNEGITLMWYLNKDYVIKDHFRIDSSFNSALYRVSRSINDDFSNEVYAFFCPKQRAAVITELPSEFVRSNCLKLSN</sequence>
<dbReference type="RefSeq" id="WP_013465842.1">
    <property type="nucleotide sequence ID" value="NZ_CAMAPB010000025.1"/>
</dbReference>
<reference evidence="2" key="1">
    <citation type="submission" date="2022-07" db="EMBL/GenBank/DDBJ databases">
        <authorList>
            <person name="Criscuolo A."/>
        </authorList>
    </citation>
    <scope>NUCLEOTIDE SEQUENCE</scope>
    <source>
        <strain evidence="2">CIP103197</strain>
    </source>
</reference>
<dbReference type="Pfam" id="PF10671">
    <property type="entry name" value="TcpQ"/>
    <property type="match status" value="1"/>
</dbReference>
<keyword evidence="3" id="KW-1185">Reference proteome</keyword>
<accession>A0A9W4VVX5</accession>
<organism evidence="2 3">
    <name type="scientific">Pseudoalteromonas haloplanktis</name>
    <name type="common">Alteromonas haloplanktis</name>
    <dbReference type="NCBI Taxonomy" id="228"/>
    <lineage>
        <taxon>Bacteria</taxon>
        <taxon>Pseudomonadati</taxon>
        <taxon>Pseudomonadota</taxon>
        <taxon>Gammaproteobacteria</taxon>
        <taxon>Alteromonadales</taxon>
        <taxon>Pseudoalteromonadaceae</taxon>
        <taxon>Pseudoalteromonas</taxon>
    </lineage>
</organism>
<protein>
    <recommendedName>
        <fullName evidence="1">Toxin co-regulated pilus biosynthesis protein Q C-terminal domain-containing protein</fullName>
    </recommendedName>
</protein>
<dbReference type="AlphaFoldDB" id="A0A9W4VVX5"/>
<dbReference type="InterPro" id="IPR018927">
    <property type="entry name" value="Pilus_synth_Q_C"/>
</dbReference>
<evidence type="ECO:0000313" key="2">
    <source>
        <dbReference type="EMBL" id="CAH9058820.1"/>
    </source>
</evidence>
<evidence type="ECO:0000259" key="1">
    <source>
        <dbReference type="Pfam" id="PF10671"/>
    </source>
</evidence>
<name>A0A9W4VVX5_PSEHA</name>
<proteinExistence type="predicted"/>
<dbReference type="Gene3D" id="3.55.50.70">
    <property type="match status" value="1"/>
</dbReference>
<comment type="caution">
    <text evidence="2">The sequence shown here is derived from an EMBL/GenBank/DDBJ whole genome shotgun (WGS) entry which is preliminary data.</text>
</comment>
<dbReference type="Proteomes" id="UP001152447">
    <property type="component" value="Unassembled WGS sequence"/>
</dbReference>
<gene>
    <name evidence="2" type="ORF">PSEHALCIP103_01939</name>
</gene>
<dbReference type="EMBL" id="CAMAPB010000025">
    <property type="protein sequence ID" value="CAH9058820.1"/>
    <property type="molecule type" value="Genomic_DNA"/>
</dbReference>
<evidence type="ECO:0000313" key="3">
    <source>
        <dbReference type="Proteomes" id="UP001152447"/>
    </source>
</evidence>
<feature type="domain" description="Toxin co-regulated pilus biosynthesis protein Q C-terminal" evidence="1">
    <location>
        <begin position="100"/>
        <end position="175"/>
    </location>
</feature>